<dbReference type="AlphaFoldDB" id="A0A285JM27"/>
<evidence type="ECO:0000313" key="2">
    <source>
        <dbReference type="Proteomes" id="UP000219612"/>
    </source>
</evidence>
<dbReference type="Pfam" id="PF11578">
    <property type="entry name" value="DUF3237"/>
    <property type="match status" value="1"/>
</dbReference>
<dbReference type="EMBL" id="OBDY01000022">
    <property type="protein sequence ID" value="SNY61335.1"/>
    <property type="molecule type" value="Genomic_DNA"/>
</dbReference>
<dbReference type="RefSeq" id="WP_097326342.1">
    <property type="nucleotide sequence ID" value="NZ_OBDY01000022.1"/>
</dbReference>
<name>A0A285JM27_9ACTN</name>
<dbReference type="PANTHER" id="PTHR37315">
    <property type="entry name" value="UPF0311 PROTEIN BLR7842"/>
    <property type="match status" value="1"/>
</dbReference>
<reference evidence="1 2" key="1">
    <citation type="submission" date="2017-09" db="EMBL/GenBank/DDBJ databases">
        <authorList>
            <person name="Ehlers B."/>
            <person name="Leendertz F.H."/>
        </authorList>
    </citation>
    <scope>NUCLEOTIDE SEQUENCE [LARGE SCALE GENOMIC DNA]</scope>
    <source>
        <strain evidence="1 2">CGMCC 4.6857</strain>
    </source>
</reference>
<evidence type="ECO:0000313" key="1">
    <source>
        <dbReference type="EMBL" id="SNY61335.1"/>
    </source>
</evidence>
<dbReference type="Proteomes" id="UP000219612">
    <property type="component" value="Unassembled WGS sequence"/>
</dbReference>
<dbReference type="InterPro" id="IPR020915">
    <property type="entry name" value="UPF0311"/>
</dbReference>
<protein>
    <submittedName>
        <fullName evidence="1">Uncharacterized protein</fullName>
    </submittedName>
</protein>
<dbReference type="OrthoDB" id="3368702at2"/>
<proteinExistence type="predicted"/>
<organism evidence="1 2">
    <name type="scientific">Paractinoplanes atraurantiacus</name>
    <dbReference type="NCBI Taxonomy" id="1036182"/>
    <lineage>
        <taxon>Bacteria</taxon>
        <taxon>Bacillati</taxon>
        <taxon>Actinomycetota</taxon>
        <taxon>Actinomycetes</taxon>
        <taxon>Micromonosporales</taxon>
        <taxon>Micromonosporaceae</taxon>
        <taxon>Paractinoplanes</taxon>
    </lineage>
</organism>
<dbReference type="PANTHER" id="PTHR37315:SF1">
    <property type="entry name" value="UPF0311 PROTEIN BLR7842"/>
    <property type="match status" value="1"/>
</dbReference>
<dbReference type="Gene3D" id="2.40.160.20">
    <property type="match status" value="1"/>
</dbReference>
<accession>A0A285JM27</accession>
<keyword evidence="2" id="KW-1185">Reference proteome</keyword>
<gene>
    <name evidence="1" type="ORF">SAMN05421748_122142</name>
</gene>
<sequence length="138" mass="14606">MTLALQPAFTLTVDLAEPREVGRTLAGHRRVIPILGGTVTGPALTGEVLPGGADWNLVRPDGAIHVWARYELRTTEGFVVSVTNEGLGEPGKPIPTRPVFEVPTAGPAWLSVGFFLGELRLGDHPGQVRIAVSQVIPG</sequence>